<organism evidence="1 2">
    <name type="scientific">Cryptosporangium phraense</name>
    <dbReference type="NCBI Taxonomy" id="2593070"/>
    <lineage>
        <taxon>Bacteria</taxon>
        <taxon>Bacillati</taxon>
        <taxon>Actinomycetota</taxon>
        <taxon>Actinomycetes</taxon>
        <taxon>Cryptosporangiales</taxon>
        <taxon>Cryptosporangiaceae</taxon>
        <taxon>Cryptosporangium</taxon>
    </lineage>
</organism>
<reference evidence="1 2" key="1">
    <citation type="submission" date="2019-07" db="EMBL/GenBank/DDBJ databases">
        <title>Cryptosporangium phraense sp. nov., isolated from plant litter.</title>
        <authorList>
            <person name="Suriyachadkun C."/>
        </authorList>
    </citation>
    <scope>NUCLEOTIDE SEQUENCE [LARGE SCALE GENOMIC DNA]</scope>
    <source>
        <strain evidence="1 2">A-T 5661</strain>
    </source>
</reference>
<dbReference type="Proteomes" id="UP000317982">
    <property type="component" value="Unassembled WGS sequence"/>
</dbReference>
<dbReference type="AlphaFoldDB" id="A0A545AKU0"/>
<evidence type="ECO:0000313" key="2">
    <source>
        <dbReference type="Proteomes" id="UP000317982"/>
    </source>
</evidence>
<dbReference type="InParanoid" id="A0A545AKU0"/>
<protein>
    <recommendedName>
        <fullName evidence="3">Carboxymuconolactone decarboxylase family protein</fullName>
    </recommendedName>
</protein>
<gene>
    <name evidence="1" type="ORF">FL583_27005</name>
</gene>
<name>A0A545AKU0_9ACTN</name>
<evidence type="ECO:0000313" key="1">
    <source>
        <dbReference type="EMBL" id="TQS41932.1"/>
    </source>
</evidence>
<dbReference type="Gene3D" id="1.20.1290.10">
    <property type="entry name" value="AhpD-like"/>
    <property type="match status" value="1"/>
</dbReference>
<accession>A0A545AKU0</accession>
<keyword evidence="2" id="KW-1185">Reference proteome</keyword>
<sequence length="203" mass="20772">MIGYLAEPAPTAESEALFAEDVAEVGYVMNLTRLWAYRPETLTGLFALAPSLSFRQKAILVSATASAFGDPYCALAWGTRLAGVVGAEAAAGVLTDAGAAPDGGGHGAGGGGHGADGGLTAGERAMAGWARTVARNPFGTMADDVDPLRAAGFADSEIFAMTVFVALRMAFSIVNNALGATPDEQLRQDAPVAVREAVEAVRR</sequence>
<proteinExistence type="predicted"/>
<comment type="caution">
    <text evidence="1">The sequence shown here is derived from an EMBL/GenBank/DDBJ whole genome shotgun (WGS) entry which is preliminary data.</text>
</comment>
<dbReference type="EMBL" id="VIRS01000021">
    <property type="protein sequence ID" value="TQS41932.1"/>
    <property type="molecule type" value="Genomic_DNA"/>
</dbReference>
<dbReference type="SUPFAM" id="SSF69118">
    <property type="entry name" value="AhpD-like"/>
    <property type="match status" value="1"/>
</dbReference>
<dbReference type="RefSeq" id="WP_142707644.1">
    <property type="nucleotide sequence ID" value="NZ_VIRS01000021.1"/>
</dbReference>
<dbReference type="OrthoDB" id="153253at2"/>
<evidence type="ECO:0008006" key="3">
    <source>
        <dbReference type="Google" id="ProtNLM"/>
    </source>
</evidence>
<dbReference type="InterPro" id="IPR029032">
    <property type="entry name" value="AhpD-like"/>
</dbReference>